<dbReference type="EMBL" id="AB649418">
    <property type="protein sequence ID" value="BAL70589.1"/>
    <property type="molecule type" value="Genomic_DNA"/>
</dbReference>
<keyword evidence="1" id="KW-0933">Apicoplast</keyword>
<proteinExistence type="predicted"/>
<accession>H7CDG9</accession>
<evidence type="ECO:0000313" key="1">
    <source>
        <dbReference type="EMBL" id="BAL70589.1"/>
    </source>
</evidence>
<gene>
    <name evidence="1" type="primary">ORF51</name>
</gene>
<organism evidence="1">
    <name type="scientific">Plasmodium malariae</name>
    <dbReference type="NCBI Taxonomy" id="5858"/>
    <lineage>
        <taxon>Eukaryota</taxon>
        <taxon>Sar</taxon>
        <taxon>Alveolata</taxon>
        <taxon>Apicomplexa</taxon>
        <taxon>Aconoidasida</taxon>
        <taxon>Haemosporida</taxon>
        <taxon>Plasmodiidae</taxon>
        <taxon>Plasmodium</taxon>
        <taxon>Plasmodium (Plasmodium)</taxon>
    </lineage>
</organism>
<protein>
    <submittedName>
        <fullName evidence="1">Open reading frame 51</fullName>
    </submittedName>
</protein>
<name>H7CDG9_PLAMA</name>
<dbReference type="AlphaFoldDB" id="H7CDG9"/>
<sequence length="52" mass="6757">MKKYYYLELNWYINKYKKLFKYNKIKKKNKIFIILYKKYILIIKKLIYLNII</sequence>
<keyword evidence="1" id="KW-0934">Plastid</keyword>
<geneLocation type="apicoplast" evidence="1"/>
<reference evidence="1" key="1">
    <citation type="journal article" date="2012" name="Mol. Biol. Evol.">
        <title>The Plasmodium Apicoplast Genome: Conserved Structure and Close Relationship of P. ovale to Rodent Malaria Parasites.</title>
        <authorList>
            <person name="Arisue N."/>
            <person name="Hashimoto T."/>
            <person name="Mitsui H."/>
            <person name="Palacpac N.M.Q."/>
            <person name="Kaneko A."/>
            <person name="Kawai S."/>
            <person name="Hasegawa M."/>
            <person name="Tanabe K."/>
            <person name="Horii T."/>
        </authorList>
    </citation>
    <scope>NUCLEOTIDE SEQUENCE</scope>
    <source>
        <strain evidence="1">Kisii67</strain>
    </source>
</reference>